<dbReference type="Proteomes" id="UP000322181">
    <property type="component" value="Unassembled WGS sequence"/>
</dbReference>
<dbReference type="AlphaFoldDB" id="A0A5M9R1U1"/>
<evidence type="ECO:0000256" key="3">
    <source>
        <dbReference type="SAM" id="SignalP"/>
    </source>
</evidence>
<evidence type="ECO:0000259" key="4">
    <source>
        <dbReference type="Pfam" id="PF01103"/>
    </source>
</evidence>
<evidence type="ECO:0000313" key="5">
    <source>
        <dbReference type="EMBL" id="KAA8714914.1"/>
    </source>
</evidence>
<comment type="caution">
    <text evidence="5">The sequence shown here is derived from an EMBL/GenBank/DDBJ whole genome shotgun (WGS) entry which is preliminary data.</text>
</comment>
<proteinExistence type="predicted"/>
<feature type="chain" id="PRO_5024463548" evidence="3">
    <location>
        <begin position="24"/>
        <end position="380"/>
    </location>
</feature>
<evidence type="ECO:0000256" key="2">
    <source>
        <dbReference type="ARBA" id="ARBA00023136"/>
    </source>
</evidence>
<dbReference type="Pfam" id="PF01103">
    <property type="entry name" value="Omp85"/>
    <property type="match status" value="1"/>
</dbReference>
<dbReference type="RefSeq" id="WP_067368257.1">
    <property type="nucleotide sequence ID" value="NZ_BAAAFS010000003.1"/>
</dbReference>
<reference evidence="5 6" key="1">
    <citation type="submission" date="2019-09" db="EMBL/GenBank/DDBJ databases">
        <title>Draft genome sequence of various Type strains from the CCUG.</title>
        <authorList>
            <person name="Pineiro-Iglesias B."/>
            <person name="Tunovic T."/>
            <person name="Unosson C."/>
            <person name="Inganas E."/>
            <person name="Ohlen M."/>
            <person name="Cardew S."/>
            <person name="Jensie-Markopoulos S."/>
            <person name="Salva-Serra F."/>
            <person name="Jaen-Luchoro D."/>
            <person name="Karlsson R."/>
            <person name="Svensson-Stadler L."/>
            <person name="Chun J."/>
            <person name="Moore E."/>
        </authorList>
    </citation>
    <scope>NUCLEOTIDE SEQUENCE [LARGE SCALE GENOMIC DNA]</scope>
    <source>
        <strain evidence="5 6">CCUG 53682T</strain>
    </source>
</reference>
<dbReference type="OrthoDB" id="9771071at2"/>
<protein>
    <submittedName>
        <fullName evidence="5">BamA/TamA family outer membrane protein</fullName>
    </submittedName>
</protein>
<comment type="subcellular location">
    <subcellularLocation>
        <location evidence="1">Membrane</location>
    </subcellularLocation>
</comment>
<dbReference type="Gene3D" id="2.40.160.50">
    <property type="entry name" value="membrane protein fhac: a member of the omp85/tpsb transporter family"/>
    <property type="match status" value="1"/>
</dbReference>
<dbReference type="EMBL" id="VXKB01000003">
    <property type="protein sequence ID" value="KAA8714914.1"/>
    <property type="molecule type" value="Genomic_DNA"/>
</dbReference>
<keyword evidence="3" id="KW-0732">Signal</keyword>
<accession>A0A5M9R1U1</accession>
<feature type="signal peptide" evidence="3">
    <location>
        <begin position="1"/>
        <end position="23"/>
    </location>
</feature>
<organism evidence="5 6">
    <name type="scientific">Morganella psychrotolerans</name>
    <dbReference type="NCBI Taxonomy" id="368603"/>
    <lineage>
        <taxon>Bacteria</taxon>
        <taxon>Pseudomonadati</taxon>
        <taxon>Pseudomonadota</taxon>
        <taxon>Gammaproteobacteria</taxon>
        <taxon>Enterobacterales</taxon>
        <taxon>Morganellaceae</taxon>
        <taxon>Morganella</taxon>
    </lineage>
</organism>
<dbReference type="InterPro" id="IPR000184">
    <property type="entry name" value="Bac_surfAg_D15"/>
</dbReference>
<gene>
    <name evidence="5" type="ORF">F4V73_13855</name>
</gene>
<dbReference type="GO" id="GO:0019867">
    <property type="term" value="C:outer membrane"/>
    <property type="evidence" value="ECO:0007669"/>
    <property type="project" value="InterPro"/>
</dbReference>
<keyword evidence="2" id="KW-0472">Membrane</keyword>
<feature type="domain" description="Bacterial surface antigen (D15)" evidence="4">
    <location>
        <begin position="108"/>
        <end position="380"/>
    </location>
</feature>
<name>A0A5M9R1U1_9GAMM</name>
<evidence type="ECO:0000256" key="1">
    <source>
        <dbReference type="ARBA" id="ARBA00004370"/>
    </source>
</evidence>
<evidence type="ECO:0000313" key="6">
    <source>
        <dbReference type="Proteomes" id="UP000322181"/>
    </source>
</evidence>
<sequence>MTFRIYVTWLVLTGLVTAHTATATVLPSRDDIDHALSGLGSNNQFDRSKTIDWGVLPGPFYTPELELGVGVALVGMYQADRAPESKISTLSLSGFASSTGAFGLNLNNYTYLDDDRWRFYLSGTLNNVPTNYWGKGYQAGRHKDHFAEYKSQQLRLTPSLLRRVADNTYLGLGWDFSTLNVASPDKPFRDYMAENNVGSHSVNSGVSATFSYDSRDFLPNARHGQALDLRYTYYAPSIGSDSRFNTTEIQYNYYYPLDEKNVLAFDNFARFASGDVPWDQFSHLGNGRQMRGYYNGRYQDNHIFATQVEYRRKLDWRHGIVFWAGSGTMSDSARHLGGGHWLPNAGVGYRFEFKPRMNVRLDFGVGKQSSGFYFQVGEAF</sequence>